<dbReference type="EMBL" id="LK022848">
    <property type="protein sequence ID" value="CDR02280.1"/>
    <property type="molecule type" value="Genomic_DNA"/>
</dbReference>
<dbReference type="InterPro" id="IPR010645">
    <property type="entry name" value="MFS_4"/>
</dbReference>
<feature type="transmembrane region" description="Helical" evidence="2">
    <location>
        <begin position="178"/>
        <end position="196"/>
    </location>
</feature>
<dbReference type="InterPro" id="IPR036259">
    <property type="entry name" value="MFS_trans_sf"/>
</dbReference>
<feature type="transmembrane region" description="Helical" evidence="2">
    <location>
        <begin position="383"/>
        <end position="402"/>
    </location>
</feature>
<name>A0A060ZCG4_9ACTN</name>
<keyword evidence="2" id="KW-0812">Transmembrane</keyword>
<feature type="transmembrane region" description="Helical" evidence="2">
    <location>
        <begin position="113"/>
        <end position="137"/>
    </location>
</feature>
<feature type="transmembrane region" description="Helical" evidence="2">
    <location>
        <begin position="235"/>
        <end position="261"/>
    </location>
</feature>
<dbReference type="Pfam" id="PF06779">
    <property type="entry name" value="MFS_4"/>
    <property type="match status" value="1"/>
</dbReference>
<feature type="transmembrane region" description="Helical" evidence="2">
    <location>
        <begin position="149"/>
        <end position="172"/>
    </location>
</feature>
<dbReference type="EMBL" id="JAGGLR010000036">
    <property type="protein sequence ID" value="MBP2068079.1"/>
    <property type="molecule type" value="Genomic_DNA"/>
</dbReference>
<evidence type="ECO:0000256" key="2">
    <source>
        <dbReference type="SAM" id="Phobius"/>
    </source>
</evidence>
<dbReference type="Proteomes" id="UP000756710">
    <property type="component" value="Unassembled WGS sequence"/>
</dbReference>
<feature type="transmembrane region" description="Helical" evidence="2">
    <location>
        <begin position="267"/>
        <end position="288"/>
    </location>
</feature>
<dbReference type="HOGENOM" id="CLU_001265_7_2_11"/>
<dbReference type="Gene3D" id="1.20.1250.20">
    <property type="entry name" value="MFS general substrate transporter like domains"/>
    <property type="match status" value="2"/>
</dbReference>
<feature type="transmembrane region" description="Helical" evidence="2">
    <location>
        <begin position="324"/>
        <end position="343"/>
    </location>
</feature>
<feature type="transmembrane region" description="Helical" evidence="2">
    <location>
        <begin position="89"/>
        <end position="107"/>
    </location>
</feature>
<evidence type="ECO:0000313" key="3">
    <source>
        <dbReference type="EMBL" id="CDR02280.1"/>
    </source>
</evidence>
<feature type="transmembrane region" description="Helical" evidence="2">
    <location>
        <begin position="54"/>
        <end position="77"/>
    </location>
</feature>
<dbReference type="AlphaFoldDB" id="A0A060ZCG4"/>
<dbReference type="PANTHER" id="PTHR23537">
    <property type="match status" value="1"/>
</dbReference>
<feature type="transmembrane region" description="Helical" evidence="2">
    <location>
        <begin position="355"/>
        <end position="377"/>
    </location>
</feature>
<protein>
    <submittedName>
        <fullName evidence="4">MFS family permease</fullName>
    </submittedName>
    <submittedName>
        <fullName evidence="3">Major facilitator superfamily MFS_1</fullName>
    </submittedName>
</protein>
<reference evidence="3" key="1">
    <citation type="submission" date="2014-05" db="EMBL/GenBank/DDBJ databases">
        <authorList>
            <person name="Horn Fabian"/>
        </authorList>
    </citation>
    <scope>NUCLEOTIDE SEQUENCE</scope>
</reference>
<dbReference type="PANTHER" id="PTHR23537:SF1">
    <property type="entry name" value="SUGAR TRANSPORTER"/>
    <property type="match status" value="1"/>
</dbReference>
<organism evidence="3">
    <name type="scientific">Streptomyces iranensis</name>
    <dbReference type="NCBI Taxonomy" id="576784"/>
    <lineage>
        <taxon>Bacteria</taxon>
        <taxon>Bacillati</taxon>
        <taxon>Actinomycetota</taxon>
        <taxon>Actinomycetes</taxon>
        <taxon>Kitasatosporales</taxon>
        <taxon>Streptomycetaceae</taxon>
        <taxon>Streptomyces</taxon>
        <taxon>Streptomyces violaceusniger group</taxon>
    </lineage>
</organism>
<feature type="compositionally biased region" description="Polar residues" evidence="1">
    <location>
        <begin position="206"/>
        <end position="217"/>
    </location>
</feature>
<evidence type="ECO:0000313" key="4">
    <source>
        <dbReference type="EMBL" id="MBP2068079.1"/>
    </source>
</evidence>
<feature type="transmembrane region" description="Helical" evidence="2">
    <location>
        <begin position="21"/>
        <end position="42"/>
    </location>
</feature>
<evidence type="ECO:0000313" key="5">
    <source>
        <dbReference type="Proteomes" id="UP000756710"/>
    </source>
</evidence>
<keyword evidence="5" id="KW-1185">Reference proteome</keyword>
<sequence length="439" mass="44902">MTAAAPRPHATGSWSVRHSPWTHVAQAAAALGAGMGVGRFVYTPILPLMHTQAGLSAATGANLATANYVGYLIGALAGTFLPRLMRSPAVLRSCLVVLAVSLAAMPLTHATGAWLLLRLCAGVVSAVIFVIAVSSLLSHLRDHPAHLPGWAFGGVGAGIALSGSLVLALRTIADWQAAWWASAGLSALLALPAWFLRPEPAPASVPATSRPATSRPVTSRPAAERRASGPRTHRWFTALFASYTLEGVGYIIAGTFLVAAIEQSSPGWIGGGAWVLVGLAAIPSSALWAGLGRRWSRPSLLLAALGVQAVGIALPALIGGVAAALISAVLFGATFIGVSTLALATGAHLRFPRAVALLTAGYSVGQILGPLVATPLLRHGYHQALLLAAVVVLASAVAAALLRIGFPHHMPALGHPVVRAEPAPDRQSTGLGTAEARTD</sequence>
<reference evidence="4 5" key="2">
    <citation type="submission" date="2021-03" db="EMBL/GenBank/DDBJ databases">
        <title>Genomic Encyclopedia of Type Strains, Phase IV (KMG-IV): sequencing the most valuable type-strain genomes for metagenomic binning, comparative biology and taxonomic classification.</title>
        <authorList>
            <person name="Goeker M."/>
        </authorList>
    </citation>
    <scope>NUCLEOTIDE SEQUENCE [LARGE SCALE GENOMIC DNA]</scope>
    <source>
        <strain evidence="4 5">DSM 41954</strain>
    </source>
</reference>
<dbReference type="SUPFAM" id="SSF103473">
    <property type="entry name" value="MFS general substrate transporter"/>
    <property type="match status" value="1"/>
</dbReference>
<feature type="region of interest" description="Disordered" evidence="1">
    <location>
        <begin position="203"/>
        <end position="229"/>
    </location>
</feature>
<keyword evidence="2" id="KW-1133">Transmembrane helix</keyword>
<gene>
    <name evidence="4" type="ORF">J2Z30_009148</name>
    <name evidence="3" type="ORF">SIRAN695</name>
</gene>
<feature type="transmembrane region" description="Helical" evidence="2">
    <location>
        <begin position="300"/>
        <end position="318"/>
    </location>
</feature>
<proteinExistence type="predicted"/>
<feature type="region of interest" description="Disordered" evidence="1">
    <location>
        <begin position="418"/>
        <end position="439"/>
    </location>
</feature>
<keyword evidence="2" id="KW-0472">Membrane</keyword>
<evidence type="ECO:0000256" key="1">
    <source>
        <dbReference type="SAM" id="MobiDB-lite"/>
    </source>
</evidence>
<accession>A0A060ZCG4</accession>
<dbReference type="GO" id="GO:0005886">
    <property type="term" value="C:plasma membrane"/>
    <property type="evidence" value="ECO:0007669"/>
    <property type="project" value="TreeGrafter"/>
</dbReference>